<dbReference type="InterPro" id="IPR058240">
    <property type="entry name" value="rSAM_sf"/>
</dbReference>
<evidence type="ECO:0000256" key="5">
    <source>
        <dbReference type="ARBA" id="ARBA00022723"/>
    </source>
</evidence>
<dbReference type="Pfam" id="PF02310">
    <property type="entry name" value="B12-binding"/>
    <property type="match status" value="1"/>
</dbReference>
<organism evidence="10 11">
    <name type="scientific">Candidatus Scalindua brodae</name>
    <dbReference type="NCBI Taxonomy" id="237368"/>
    <lineage>
        <taxon>Bacteria</taxon>
        <taxon>Pseudomonadati</taxon>
        <taxon>Planctomycetota</taxon>
        <taxon>Candidatus Brocadiia</taxon>
        <taxon>Candidatus Brocadiales</taxon>
        <taxon>Candidatus Scalinduaceae</taxon>
        <taxon>Candidatus Scalindua</taxon>
    </lineage>
</organism>
<evidence type="ECO:0000313" key="11">
    <source>
        <dbReference type="Proteomes" id="UP000030652"/>
    </source>
</evidence>
<dbReference type="SMART" id="SM00729">
    <property type="entry name" value="Elp3"/>
    <property type="match status" value="1"/>
</dbReference>
<dbReference type="InterPro" id="IPR007197">
    <property type="entry name" value="rSAM"/>
</dbReference>
<evidence type="ECO:0000256" key="2">
    <source>
        <dbReference type="ARBA" id="ARBA00022603"/>
    </source>
</evidence>
<dbReference type="SUPFAM" id="SSF52242">
    <property type="entry name" value="Cobalamin (vitamin B12)-binding domain"/>
    <property type="match status" value="1"/>
</dbReference>
<dbReference type="PANTHER" id="PTHR43409:SF7">
    <property type="entry name" value="BLL1977 PROTEIN"/>
    <property type="match status" value="1"/>
</dbReference>
<evidence type="ECO:0000256" key="1">
    <source>
        <dbReference type="ARBA" id="ARBA00001966"/>
    </source>
</evidence>
<keyword evidence="3" id="KW-0808">Transferase</keyword>
<dbReference type="EMBL" id="JRYO01000110">
    <property type="protein sequence ID" value="KHE92627.1"/>
    <property type="molecule type" value="Genomic_DNA"/>
</dbReference>
<keyword evidence="7" id="KW-0411">Iron-sulfur</keyword>
<dbReference type="SFLD" id="SFLDG01082">
    <property type="entry name" value="B12-binding_domain_containing"/>
    <property type="match status" value="1"/>
</dbReference>
<keyword evidence="5" id="KW-0479">Metal-binding</keyword>
<dbReference type="PROSITE" id="PS51918">
    <property type="entry name" value="RADICAL_SAM"/>
    <property type="match status" value="1"/>
</dbReference>
<dbReference type="InterPro" id="IPR013785">
    <property type="entry name" value="Aldolase_TIM"/>
</dbReference>
<evidence type="ECO:0000256" key="7">
    <source>
        <dbReference type="ARBA" id="ARBA00023014"/>
    </source>
</evidence>
<dbReference type="eggNOG" id="COG1032">
    <property type="taxonomic scope" value="Bacteria"/>
</dbReference>
<keyword evidence="6" id="KW-0408">Iron</keyword>
<dbReference type="GO" id="GO:0003824">
    <property type="term" value="F:catalytic activity"/>
    <property type="evidence" value="ECO:0007669"/>
    <property type="project" value="InterPro"/>
</dbReference>
<dbReference type="InterPro" id="IPR006158">
    <property type="entry name" value="Cobalamin-bd"/>
</dbReference>
<evidence type="ECO:0000256" key="3">
    <source>
        <dbReference type="ARBA" id="ARBA00022679"/>
    </source>
</evidence>
<dbReference type="CDD" id="cd01335">
    <property type="entry name" value="Radical_SAM"/>
    <property type="match status" value="1"/>
</dbReference>
<protein>
    <submittedName>
        <fullName evidence="10">Uncharacterized protein</fullName>
    </submittedName>
</protein>
<dbReference type="GO" id="GO:0051539">
    <property type="term" value="F:4 iron, 4 sulfur cluster binding"/>
    <property type="evidence" value="ECO:0007669"/>
    <property type="project" value="UniProtKB-KW"/>
</dbReference>
<dbReference type="GO" id="GO:0046872">
    <property type="term" value="F:metal ion binding"/>
    <property type="evidence" value="ECO:0007669"/>
    <property type="project" value="UniProtKB-KW"/>
</dbReference>
<dbReference type="Pfam" id="PF04055">
    <property type="entry name" value="Radical_SAM"/>
    <property type="match status" value="1"/>
</dbReference>
<sequence>MSNSSKSVVLVGFQDQGNLGLGYLAAILMKNGYYVQIVDIKERPANILRCIKIHRPILVGFSLIFQYYIPRYTNLASFLKSEKVDCHMTVGGHYPSLRHEQILNQIPELDSVVLFEGEQTLLDLANSLSEGDGDWHQTEGIAYRENDRIVLNPLRPLIPDLDKVPFPHRTFGTSKTLGKEIQPVLATRGCPRNCAFCSIREFYGRAPGKLVRRRSPVNVVREMRELYEEENVSIFLFQDDDFPLIGKAGHRWVCDFITELKHQGLVGNVIWKISCRVDEIEAKLFADMRAAGLYLVYLGIESGTITGLKTLNKQVTVEGNVQAVATLKDLNLMFGYGFMLFDPGSTFDSVRANIRFLREIIGDGSAAAVFCKMLPYSGTPIEKELVDTGRLKGSVVQPDYDFFDPALNEFYEKLTNSLASWIHGPDAISNDLNMAWHEIAVIKRLFTEMTGLEEYEEFLRSSTQKSNEHIFRVVEEASSIFEKDKVFPFSSEELHKEAHELSKTLLERRNSFVYLNQDRMLANLTEDTMSEKTIHL</sequence>
<comment type="caution">
    <text evidence="10">The sequence shown here is derived from an EMBL/GenBank/DDBJ whole genome shotgun (WGS) entry which is preliminary data.</text>
</comment>
<feature type="domain" description="Radical SAM core" evidence="9">
    <location>
        <begin position="176"/>
        <end position="413"/>
    </location>
</feature>
<dbReference type="Gene3D" id="3.40.50.280">
    <property type="entry name" value="Cobalamin-binding domain"/>
    <property type="match status" value="1"/>
</dbReference>
<name>A0A0B0EHT7_9BACT</name>
<keyword evidence="2" id="KW-0489">Methyltransferase</keyword>
<evidence type="ECO:0000313" key="10">
    <source>
        <dbReference type="EMBL" id="KHE92627.1"/>
    </source>
</evidence>
<feature type="domain" description="B12-binding" evidence="8">
    <location>
        <begin position="4"/>
        <end position="135"/>
    </location>
</feature>
<evidence type="ECO:0000259" key="9">
    <source>
        <dbReference type="PROSITE" id="PS51918"/>
    </source>
</evidence>
<reference evidence="10 11" key="1">
    <citation type="submission" date="2014-10" db="EMBL/GenBank/DDBJ databases">
        <title>Draft genome of anammox bacterium scalindua brodae, obtained using differential coverage binning of sequence data from two enrichment reactors.</title>
        <authorList>
            <person name="Speth D.R."/>
            <person name="Russ L."/>
            <person name="Kartal B."/>
            <person name="Op den Camp H.J."/>
            <person name="Dutilh B.E."/>
            <person name="Jetten M.S."/>
        </authorList>
    </citation>
    <scope>NUCLEOTIDE SEQUENCE [LARGE SCALE GENOMIC DNA]</scope>
    <source>
        <strain evidence="10">RU1</strain>
    </source>
</reference>
<gene>
    <name evidence="10" type="ORF">SCABRO_01618</name>
</gene>
<evidence type="ECO:0000256" key="6">
    <source>
        <dbReference type="ARBA" id="ARBA00023004"/>
    </source>
</evidence>
<dbReference type="PANTHER" id="PTHR43409">
    <property type="entry name" value="ANAEROBIC MAGNESIUM-PROTOPORPHYRIN IX MONOMETHYL ESTER CYCLASE-RELATED"/>
    <property type="match status" value="1"/>
</dbReference>
<dbReference type="SFLD" id="SFLDS00029">
    <property type="entry name" value="Radical_SAM"/>
    <property type="match status" value="1"/>
</dbReference>
<evidence type="ECO:0000259" key="8">
    <source>
        <dbReference type="PROSITE" id="PS51332"/>
    </source>
</evidence>
<dbReference type="InterPro" id="IPR036724">
    <property type="entry name" value="Cobalamin-bd_sf"/>
</dbReference>
<comment type="cofactor">
    <cofactor evidence="1">
        <name>[4Fe-4S] cluster</name>
        <dbReference type="ChEBI" id="CHEBI:49883"/>
    </cofactor>
</comment>
<evidence type="ECO:0000256" key="4">
    <source>
        <dbReference type="ARBA" id="ARBA00022691"/>
    </source>
</evidence>
<keyword evidence="4" id="KW-0949">S-adenosyl-L-methionine</keyword>
<dbReference type="Proteomes" id="UP000030652">
    <property type="component" value="Unassembled WGS sequence"/>
</dbReference>
<proteinExistence type="predicted"/>
<dbReference type="SUPFAM" id="SSF102114">
    <property type="entry name" value="Radical SAM enzymes"/>
    <property type="match status" value="1"/>
</dbReference>
<dbReference type="InterPro" id="IPR006638">
    <property type="entry name" value="Elp3/MiaA/NifB-like_rSAM"/>
</dbReference>
<dbReference type="Gene3D" id="3.20.20.70">
    <property type="entry name" value="Aldolase class I"/>
    <property type="match status" value="1"/>
</dbReference>
<accession>A0A0B0EHT7</accession>
<dbReference type="AlphaFoldDB" id="A0A0B0EHT7"/>
<dbReference type="SFLD" id="SFLDG01123">
    <property type="entry name" value="methyltransferase_(Class_B)"/>
    <property type="match status" value="1"/>
</dbReference>
<dbReference type="GO" id="GO:0031419">
    <property type="term" value="F:cobalamin binding"/>
    <property type="evidence" value="ECO:0007669"/>
    <property type="project" value="InterPro"/>
</dbReference>
<dbReference type="PROSITE" id="PS51332">
    <property type="entry name" value="B12_BINDING"/>
    <property type="match status" value="1"/>
</dbReference>
<dbReference type="InterPro" id="IPR034466">
    <property type="entry name" value="Methyltransferase_Class_B"/>
</dbReference>
<dbReference type="InterPro" id="IPR051198">
    <property type="entry name" value="BchE-like"/>
</dbReference>